<dbReference type="PANTHER" id="PTHR11909">
    <property type="entry name" value="CASEIN KINASE-RELATED"/>
    <property type="match status" value="1"/>
</dbReference>
<feature type="domain" description="Protein kinase" evidence="6">
    <location>
        <begin position="260"/>
        <end position="530"/>
    </location>
</feature>
<evidence type="ECO:0000256" key="1">
    <source>
        <dbReference type="ARBA" id="ARBA00012513"/>
    </source>
</evidence>
<evidence type="ECO:0000313" key="7">
    <source>
        <dbReference type="EMBL" id="CAF3699895.1"/>
    </source>
</evidence>
<dbReference type="Gene3D" id="1.10.510.10">
    <property type="entry name" value="Transferase(Phosphotransferase) domain 1"/>
    <property type="match status" value="1"/>
</dbReference>
<dbReference type="Pfam" id="PF00069">
    <property type="entry name" value="Pkinase"/>
    <property type="match status" value="1"/>
</dbReference>
<evidence type="ECO:0000256" key="4">
    <source>
        <dbReference type="PROSITE-ProRule" id="PRU10141"/>
    </source>
</evidence>
<evidence type="ECO:0000259" key="6">
    <source>
        <dbReference type="PROSITE" id="PS50011"/>
    </source>
</evidence>
<name>A0A818UFK2_9BILA</name>
<keyword evidence="3 4" id="KW-0067">ATP-binding</keyword>
<dbReference type="FunFam" id="1.10.510.10:FF:000596">
    <property type="entry name" value="CK1 family protein kinase"/>
    <property type="match status" value="1"/>
</dbReference>
<accession>A0A818UFK2</accession>
<evidence type="ECO:0000256" key="5">
    <source>
        <dbReference type="SAM" id="MobiDB-lite"/>
    </source>
</evidence>
<dbReference type="InterPro" id="IPR008271">
    <property type="entry name" value="Ser/Thr_kinase_AS"/>
</dbReference>
<feature type="binding site" evidence="4">
    <location>
        <position position="289"/>
    </location>
    <ligand>
        <name>ATP</name>
        <dbReference type="ChEBI" id="CHEBI:30616"/>
    </ligand>
</feature>
<dbReference type="PROSITE" id="PS00108">
    <property type="entry name" value="PROTEIN_KINASE_ST"/>
    <property type="match status" value="1"/>
</dbReference>
<evidence type="ECO:0000256" key="3">
    <source>
        <dbReference type="ARBA" id="ARBA00022840"/>
    </source>
</evidence>
<dbReference type="InterPro" id="IPR050235">
    <property type="entry name" value="CK1_Ser-Thr_kinase"/>
</dbReference>
<dbReference type="EMBL" id="CAJNYV010004848">
    <property type="protein sequence ID" value="CAF3699895.1"/>
    <property type="molecule type" value="Genomic_DNA"/>
</dbReference>
<organism evidence="7 9">
    <name type="scientific">Rotaria socialis</name>
    <dbReference type="NCBI Taxonomy" id="392032"/>
    <lineage>
        <taxon>Eukaryota</taxon>
        <taxon>Metazoa</taxon>
        <taxon>Spiralia</taxon>
        <taxon>Gnathifera</taxon>
        <taxon>Rotifera</taxon>
        <taxon>Eurotatoria</taxon>
        <taxon>Bdelloidea</taxon>
        <taxon>Philodinida</taxon>
        <taxon>Philodinidae</taxon>
        <taxon>Rotaria</taxon>
    </lineage>
</organism>
<feature type="region of interest" description="Disordered" evidence="5">
    <location>
        <begin position="121"/>
        <end position="143"/>
    </location>
</feature>
<dbReference type="EC" id="2.7.11.1" evidence="1"/>
<dbReference type="Proteomes" id="UP000663865">
    <property type="component" value="Unassembled WGS sequence"/>
</dbReference>
<dbReference type="AlphaFoldDB" id="A0A818UFK2"/>
<dbReference type="GO" id="GO:0005524">
    <property type="term" value="F:ATP binding"/>
    <property type="evidence" value="ECO:0007669"/>
    <property type="project" value="UniProtKB-UniRule"/>
</dbReference>
<evidence type="ECO:0000313" key="9">
    <source>
        <dbReference type="Proteomes" id="UP000663865"/>
    </source>
</evidence>
<keyword evidence="2 4" id="KW-0547">Nucleotide-binding</keyword>
<dbReference type="CDD" id="cd14016">
    <property type="entry name" value="STKc_CK1"/>
    <property type="match status" value="1"/>
</dbReference>
<evidence type="ECO:0000313" key="8">
    <source>
        <dbReference type="EMBL" id="CAF4498220.1"/>
    </source>
</evidence>
<gene>
    <name evidence="7" type="ORF">KIK155_LOCUS26575</name>
    <name evidence="8" type="ORF">TOA249_LOCUS3203</name>
</gene>
<evidence type="ECO:0000256" key="2">
    <source>
        <dbReference type="ARBA" id="ARBA00022741"/>
    </source>
</evidence>
<comment type="caution">
    <text evidence="7">The sequence shown here is derived from an EMBL/GenBank/DDBJ whole genome shotgun (WGS) entry which is preliminary data.</text>
</comment>
<dbReference type="Proteomes" id="UP000663838">
    <property type="component" value="Unassembled WGS sequence"/>
</dbReference>
<protein>
    <recommendedName>
        <fullName evidence="1">non-specific serine/threonine protein kinase</fullName>
        <ecNumber evidence="1">2.7.11.1</ecNumber>
    </recommendedName>
</protein>
<dbReference type="InterPro" id="IPR017441">
    <property type="entry name" value="Protein_kinase_ATP_BS"/>
</dbReference>
<dbReference type="GO" id="GO:0004674">
    <property type="term" value="F:protein serine/threonine kinase activity"/>
    <property type="evidence" value="ECO:0007669"/>
    <property type="project" value="UniProtKB-EC"/>
</dbReference>
<dbReference type="SUPFAM" id="SSF56112">
    <property type="entry name" value="Protein kinase-like (PK-like)"/>
    <property type="match status" value="1"/>
</dbReference>
<proteinExistence type="predicted"/>
<sequence length="571" mass="65219">MQMAASELDLYEASFRRVPMNSATTQKDIIDFTSVATSSTYNLWGKPLKRAVSTKNIDGNTIFGRFDRSNIVKDLFPKGRSLQRPINSADMKINARGAYMSLLPVDPSTVRAQKMPSPLSMATGKQAASLPELPQKNVPTRNTRLPSAAIIDDNSDTKLYARCATTYGSGAWIRRYKSINVSQTFSDLLRDETNREKILLKKRSYQQLLTFSSASSSASSFTSSLIKRKRNKINEDSHGVDEGEEFHELDMTGRVIANNYRIESKLGAGSFGQVYLCEHVRTHEQWAMKIESHAMNNNPQLSTEHKIYTILQGAIGFPKIDYFGSEGTYDVLIIELLGPSLEDLFNYCHRKFTLKTAVMLVDQMVSRIEYVHMCHLIHRDIKPDNFLMGVKSTGNIVYIIDFGLAKRYRDPNSLVHIPWKTNKSLTGTARYASINAHKGAEQSRRDDLEAISYVFMYFIMGTLPWQGLQATAKKAKFERIAELKMKMTSEQICKNHPKECILFLEYCRTLVFDNRPDYNYLRHLFRHLLYQKGDQYDYEYDWTIAHRNQQLSAVPTINPIDGESSMISEQQ</sequence>
<dbReference type="EMBL" id="CAJOBS010000110">
    <property type="protein sequence ID" value="CAF4498220.1"/>
    <property type="molecule type" value="Genomic_DNA"/>
</dbReference>
<dbReference type="PROSITE" id="PS50011">
    <property type="entry name" value="PROTEIN_KINASE_DOM"/>
    <property type="match status" value="1"/>
</dbReference>
<dbReference type="InterPro" id="IPR011009">
    <property type="entry name" value="Kinase-like_dom_sf"/>
</dbReference>
<dbReference type="SMART" id="SM00220">
    <property type="entry name" value="S_TKc"/>
    <property type="match status" value="1"/>
</dbReference>
<dbReference type="PROSITE" id="PS00107">
    <property type="entry name" value="PROTEIN_KINASE_ATP"/>
    <property type="match status" value="1"/>
</dbReference>
<reference evidence="7" key="1">
    <citation type="submission" date="2021-02" db="EMBL/GenBank/DDBJ databases">
        <authorList>
            <person name="Nowell W R."/>
        </authorList>
    </citation>
    <scope>NUCLEOTIDE SEQUENCE</scope>
</reference>
<dbReference type="InterPro" id="IPR000719">
    <property type="entry name" value="Prot_kinase_dom"/>
</dbReference>